<accession>A0ABW3DJI3</accession>
<dbReference type="InterPro" id="IPR039374">
    <property type="entry name" value="SIP_fam"/>
</dbReference>
<feature type="region of interest" description="Disordered" evidence="1">
    <location>
        <begin position="396"/>
        <end position="426"/>
    </location>
</feature>
<reference evidence="4" key="1">
    <citation type="journal article" date="2019" name="Int. J. Syst. Evol. Microbiol.">
        <title>The Global Catalogue of Microorganisms (GCM) 10K type strain sequencing project: providing services to taxonomists for standard genome sequencing and annotation.</title>
        <authorList>
            <consortium name="The Broad Institute Genomics Platform"/>
            <consortium name="The Broad Institute Genome Sequencing Center for Infectious Disease"/>
            <person name="Wu L."/>
            <person name="Ma J."/>
        </authorList>
    </citation>
    <scope>NUCLEOTIDE SEQUENCE [LARGE SCALE GENOMIC DNA]</scope>
    <source>
        <strain evidence="4">CCUG 62974</strain>
    </source>
</reference>
<dbReference type="InterPro" id="IPR017927">
    <property type="entry name" value="FAD-bd_FR_type"/>
</dbReference>
<evidence type="ECO:0000313" key="3">
    <source>
        <dbReference type="EMBL" id="MFD0883918.1"/>
    </source>
</evidence>
<organism evidence="3 4">
    <name type="scientific">Streptosporangium algeriense</name>
    <dbReference type="NCBI Taxonomy" id="1682748"/>
    <lineage>
        <taxon>Bacteria</taxon>
        <taxon>Bacillati</taxon>
        <taxon>Actinomycetota</taxon>
        <taxon>Actinomycetes</taxon>
        <taxon>Streptosporangiales</taxon>
        <taxon>Streptosporangiaceae</taxon>
        <taxon>Streptosporangium</taxon>
    </lineage>
</organism>
<gene>
    <name evidence="3" type="ORF">ACFQ08_05020</name>
</gene>
<dbReference type="InterPro" id="IPR017938">
    <property type="entry name" value="Riboflavin_synthase-like_b-brl"/>
</dbReference>
<dbReference type="Pfam" id="PF08021">
    <property type="entry name" value="FAD_binding_9"/>
    <property type="match status" value="1"/>
</dbReference>
<dbReference type="PANTHER" id="PTHR30157">
    <property type="entry name" value="FERRIC REDUCTASE, NADPH-DEPENDENT"/>
    <property type="match status" value="1"/>
</dbReference>
<dbReference type="Pfam" id="PF04954">
    <property type="entry name" value="SIP"/>
    <property type="match status" value="1"/>
</dbReference>
<dbReference type="PANTHER" id="PTHR30157:SF0">
    <property type="entry name" value="NADPH-DEPENDENT FERRIC-CHELATE REDUCTASE"/>
    <property type="match status" value="1"/>
</dbReference>
<feature type="region of interest" description="Disordered" evidence="1">
    <location>
        <begin position="341"/>
        <end position="376"/>
    </location>
</feature>
<evidence type="ECO:0000256" key="1">
    <source>
        <dbReference type="SAM" id="MobiDB-lite"/>
    </source>
</evidence>
<sequence length="426" mass="46079">MAARGFQGAVMRGFGARDHMATVVRTSMVTPHMVRIHMSAPTLFDNATVGPTAWLRFWFPDPAGTDKEHQRAYTLVSCEPETGEFAVDVVLHEPAGPATTWARKAGPGDEIQVTSFGSSRFAVPDEPPAGYLLVGDPASVPAINGIVAVLPDDAEIALYLEKQHEEDELIPLTSHPGLRVRWVPRDGETSLAAAIDDRDWSNWYAWAATEAGSLKHLRKTLRDGFGFPKADTYAQAYWTYGRAMGSLRRTGEEETAEQAPAEGSSAARVPAAQATREKQAAQEKQVIRERQGRWRSQAAKELLAPVKTAMIVAGVVQAVVTLVQLAPFVLLADLDAEVGADDRAGDADEPGERGGRVAAAHGDHHEGDQDDHQARHHDVEPVAPAGGLRLGGHGLVLGHHRRERDGDLDGLTGRGRRRHRGGVHRG</sequence>
<feature type="compositionally biased region" description="Basic and acidic residues" evidence="1">
    <location>
        <begin position="275"/>
        <end position="292"/>
    </location>
</feature>
<proteinExistence type="predicted"/>
<dbReference type="Gene3D" id="3.40.50.80">
    <property type="entry name" value="Nucleotide-binding domain of ferredoxin-NADP reductase (FNR) module"/>
    <property type="match status" value="1"/>
</dbReference>
<dbReference type="Gene3D" id="2.40.30.10">
    <property type="entry name" value="Translation factors"/>
    <property type="match status" value="1"/>
</dbReference>
<dbReference type="PROSITE" id="PS51384">
    <property type="entry name" value="FAD_FR"/>
    <property type="match status" value="1"/>
</dbReference>
<name>A0ABW3DJI3_9ACTN</name>
<dbReference type="SUPFAM" id="SSF63380">
    <property type="entry name" value="Riboflavin synthase domain-like"/>
    <property type="match status" value="1"/>
</dbReference>
<comment type="caution">
    <text evidence="3">The sequence shown here is derived from an EMBL/GenBank/DDBJ whole genome shotgun (WGS) entry which is preliminary data.</text>
</comment>
<dbReference type="InterPro" id="IPR039261">
    <property type="entry name" value="FNR_nucleotide-bd"/>
</dbReference>
<dbReference type="InterPro" id="IPR007037">
    <property type="entry name" value="SIP_rossman_dom"/>
</dbReference>
<dbReference type="EMBL" id="JBHTHX010000091">
    <property type="protein sequence ID" value="MFD0883918.1"/>
    <property type="molecule type" value="Genomic_DNA"/>
</dbReference>
<dbReference type="CDD" id="cd06193">
    <property type="entry name" value="siderophore_interacting"/>
    <property type="match status" value="1"/>
</dbReference>
<keyword evidence="4" id="KW-1185">Reference proteome</keyword>
<feature type="region of interest" description="Disordered" evidence="1">
    <location>
        <begin position="249"/>
        <end position="294"/>
    </location>
</feature>
<evidence type="ECO:0000259" key="2">
    <source>
        <dbReference type="PROSITE" id="PS51384"/>
    </source>
</evidence>
<protein>
    <submittedName>
        <fullName evidence="3">Siderophore-interacting protein</fullName>
    </submittedName>
</protein>
<evidence type="ECO:0000313" key="4">
    <source>
        <dbReference type="Proteomes" id="UP001597024"/>
    </source>
</evidence>
<feature type="domain" description="FAD-binding FR-type" evidence="2">
    <location>
        <begin position="16"/>
        <end position="124"/>
    </location>
</feature>
<feature type="compositionally biased region" description="Basic residues" evidence="1">
    <location>
        <begin position="414"/>
        <end position="426"/>
    </location>
</feature>
<dbReference type="Proteomes" id="UP001597024">
    <property type="component" value="Unassembled WGS sequence"/>
</dbReference>
<dbReference type="InterPro" id="IPR013113">
    <property type="entry name" value="SIP_FAD-bd"/>
</dbReference>